<evidence type="ECO:0000313" key="8">
    <source>
        <dbReference type="EMBL" id="MCS4556374.1"/>
    </source>
</evidence>
<dbReference type="PANTHER" id="PTHR43478:SF3">
    <property type="entry name" value="LYSINE TRANSPORTER LYSW"/>
    <property type="match status" value="1"/>
</dbReference>
<evidence type="ECO:0000256" key="2">
    <source>
        <dbReference type="ARBA" id="ARBA00022475"/>
    </source>
</evidence>
<protein>
    <submittedName>
        <fullName evidence="8">Na+/H+ antiporter NhaC family protein</fullName>
    </submittedName>
</protein>
<dbReference type="EMBL" id="JAKOGG010000004">
    <property type="protein sequence ID" value="MCS4556374.1"/>
    <property type="molecule type" value="Genomic_DNA"/>
</dbReference>
<evidence type="ECO:0000259" key="7">
    <source>
        <dbReference type="Pfam" id="PF03553"/>
    </source>
</evidence>
<keyword evidence="2" id="KW-1003">Cell membrane</keyword>
<feature type="transmembrane region" description="Helical" evidence="6">
    <location>
        <begin position="321"/>
        <end position="339"/>
    </location>
</feature>
<dbReference type="RefSeq" id="WP_238895775.1">
    <property type="nucleotide sequence ID" value="NZ_JAKOGG010000004.1"/>
</dbReference>
<feature type="transmembrane region" description="Helical" evidence="6">
    <location>
        <begin position="207"/>
        <end position="231"/>
    </location>
</feature>
<organism evidence="8 9">
    <name type="scientific">Shewanella electrica</name>
    <dbReference type="NCBI Taxonomy" id="515560"/>
    <lineage>
        <taxon>Bacteria</taxon>
        <taxon>Pseudomonadati</taxon>
        <taxon>Pseudomonadota</taxon>
        <taxon>Gammaproteobacteria</taxon>
        <taxon>Alteromonadales</taxon>
        <taxon>Shewanellaceae</taxon>
        <taxon>Shewanella</taxon>
    </lineage>
</organism>
<sequence>MTITSYADSALSILPPTIAIVLAIVTRKVLVSLGVGILAGILLLNQWSIIDSGSYLATKVSGLFWTAGPEHFLQGGQANSWNLYVLGFLILLGMITALITTSGAARAFAEWGKQHIRKRRDAKMLTMFLGVVIFIDDYFNSLVVGSISRPLTDRYYISRAKLAYLLDSTAAPVCVISPVSSWGAYIIALIGGILATHGIDDIGHLAAFVEMVPMNFYAIFALLLLFMVAYFELDIGPMKRHEQAARRGQLFDETKGNPPGAAVELSEADGGKVRGLFLPIGVLVGATIYFMLSSGANALADKGLTFSWIGAFEQTDVASSLFYGACAGLLMTLVLAIAQRLPLASIANALWVGAKSMLPAIYILLFAWTISGVIGALETGKYMASLASGNIPFALLPAALFILAGLTAFATGTSWGTFGIMLPIAADMAMGSHASMLLPMMAAVLSGSVFGDHCSPISDTTILSSTGASCHHIDHVTTQLPYALLVAVLSVGGYLVMGFTDSVAAGLATCSVLFIVALFWLKARSSR</sequence>
<gene>
    <name evidence="8" type="ORF">L9G74_07990</name>
</gene>
<keyword evidence="5 6" id="KW-0472">Membrane</keyword>
<proteinExistence type="predicted"/>
<evidence type="ECO:0000313" key="9">
    <source>
        <dbReference type="Proteomes" id="UP001201549"/>
    </source>
</evidence>
<evidence type="ECO:0000256" key="4">
    <source>
        <dbReference type="ARBA" id="ARBA00022989"/>
    </source>
</evidence>
<feature type="transmembrane region" description="Helical" evidence="6">
    <location>
        <begin position="125"/>
        <end position="149"/>
    </location>
</feature>
<feature type="transmembrane region" description="Helical" evidence="6">
    <location>
        <begin position="30"/>
        <end position="50"/>
    </location>
</feature>
<feature type="transmembrane region" description="Helical" evidence="6">
    <location>
        <begin position="276"/>
        <end position="300"/>
    </location>
</feature>
<dbReference type="Proteomes" id="UP001201549">
    <property type="component" value="Unassembled WGS sequence"/>
</dbReference>
<feature type="transmembrane region" description="Helical" evidence="6">
    <location>
        <begin position="169"/>
        <end position="195"/>
    </location>
</feature>
<name>A0ABT2FJ61_9GAMM</name>
<keyword evidence="3 6" id="KW-0812">Transmembrane</keyword>
<feature type="transmembrane region" description="Helical" evidence="6">
    <location>
        <begin position="83"/>
        <end position="105"/>
    </location>
</feature>
<evidence type="ECO:0000256" key="1">
    <source>
        <dbReference type="ARBA" id="ARBA00004651"/>
    </source>
</evidence>
<accession>A0ABT2FJ61</accession>
<dbReference type="PANTHER" id="PTHR43478">
    <property type="entry name" value="NA+/H+ ANTIPORTER-RELATED"/>
    <property type="match status" value="1"/>
</dbReference>
<feature type="transmembrane region" description="Helical" evidence="6">
    <location>
        <begin position="480"/>
        <end position="497"/>
    </location>
</feature>
<feature type="transmembrane region" description="Helical" evidence="6">
    <location>
        <begin position="389"/>
        <end position="409"/>
    </location>
</feature>
<feature type="domain" description="Na+/H+ antiporter NhaC-like C-terminal" evidence="7">
    <location>
        <begin position="173"/>
        <end position="499"/>
    </location>
</feature>
<feature type="transmembrane region" description="Helical" evidence="6">
    <location>
        <begin position="359"/>
        <end position="377"/>
    </location>
</feature>
<keyword evidence="9" id="KW-1185">Reference proteome</keyword>
<feature type="transmembrane region" description="Helical" evidence="6">
    <location>
        <begin position="503"/>
        <end position="521"/>
    </location>
</feature>
<evidence type="ECO:0000256" key="5">
    <source>
        <dbReference type="ARBA" id="ARBA00023136"/>
    </source>
</evidence>
<comment type="caution">
    <text evidence="8">The sequence shown here is derived from an EMBL/GenBank/DDBJ whole genome shotgun (WGS) entry which is preliminary data.</text>
</comment>
<keyword evidence="4 6" id="KW-1133">Transmembrane helix</keyword>
<reference evidence="9" key="1">
    <citation type="submission" date="2023-07" db="EMBL/GenBank/DDBJ databases">
        <title>Shewanella mangrovi sp. nov., an acetaldehyde- degrading bacterium isolated from mangrove sediment.</title>
        <authorList>
            <person name="Liu Y."/>
        </authorList>
    </citation>
    <scope>NUCLEOTIDE SEQUENCE [LARGE SCALE GENOMIC DNA]</scope>
    <source>
        <strain evidence="9">C32</strain>
    </source>
</reference>
<evidence type="ECO:0000256" key="6">
    <source>
        <dbReference type="SAM" id="Phobius"/>
    </source>
</evidence>
<dbReference type="InterPro" id="IPR018461">
    <property type="entry name" value="Na/H_Antiport_NhaC-like_C"/>
</dbReference>
<comment type="subcellular location">
    <subcellularLocation>
        <location evidence="1">Cell membrane</location>
        <topology evidence="1">Multi-pass membrane protein</topology>
    </subcellularLocation>
</comment>
<evidence type="ECO:0000256" key="3">
    <source>
        <dbReference type="ARBA" id="ARBA00022692"/>
    </source>
</evidence>
<dbReference type="Pfam" id="PF03553">
    <property type="entry name" value="Na_H_antiporter"/>
    <property type="match status" value="1"/>
</dbReference>